<dbReference type="AlphaFoldDB" id="A0ABD1CUS9"/>
<proteinExistence type="predicted"/>
<dbReference type="EMBL" id="JBEHCU010009267">
    <property type="protein sequence ID" value="KAL1380195.1"/>
    <property type="molecule type" value="Genomic_DNA"/>
</dbReference>
<dbReference type="Proteomes" id="UP001562425">
    <property type="component" value="Unassembled WGS sequence"/>
</dbReference>
<keyword evidence="3" id="KW-1185">Reference proteome</keyword>
<sequence>MCQCVGRKPNTQAQAQVELEVQRDHRQRLRDKIPAQTLPTPKVIHGGQSFSVTVAGLVGHAAMNQR</sequence>
<reference evidence="2 3" key="1">
    <citation type="submission" date="2024-05" db="EMBL/GenBank/DDBJ databases">
        <title>Culex pipiens pipiens assembly and annotation.</title>
        <authorList>
            <person name="Alout H."/>
            <person name="Durand T."/>
        </authorList>
    </citation>
    <scope>NUCLEOTIDE SEQUENCE [LARGE SCALE GENOMIC DNA]</scope>
    <source>
        <strain evidence="2">HA-2024</strain>
        <tissue evidence="2">Whole body</tissue>
    </source>
</reference>
<protein>
    <submittedName>
        <fullName evidence="2">Uncharacterized protein</fullName>
    </submittedName>
</protein>
<accession>A0ABD1CUS9</accession>
<evidence type="ECO:0000313" key="3">
    <source>
        <dbReference type="Proteomes" id="UP001562425"/>
    </source>
</evidence>
<evidence type="ECO:0000313" key="2">
    <source>
        <dbReference type="EMBL" id="KAL1380195.1"/>
    </source>
</evidence>
<feature type="region of interest" description="Disordered" evidence="1">
    <location>
        <begin position="1"/>
        <end position="26"/>
    </location>
</feature>
<comment type="caution">
    <text evidence="2">The sequence shown here is derived from an EMBL/GenBank/DDBJ whole genome shotgun (WGS) entry which is preliminary data.</text>
</comment>
<evidence type="ECO:0000256" key="1">
    <source>
        <dbReference type="SAM" id="MobiDB-lite"/>
    </source>
</evidence>
<name>A0ABD1CUS9_CULPP</name>
<organism evidence="2 3">
    <name type="scientific">Culex pipiens pipiens</name>
    <name type="common">Northern house mosquito</name>
    <dbReference type="NCBI Taxonomy" id="38569"/>
    <lineage>
        <taxon>Eukaryota</taxon>
        <taxon>Metazoa</taxon>
        <taxon>Ecdysozoa</taxon>
        <taxon>Arthropoda</taxon>
        <taxon>Hexapoda</taxon>
        <taxon>Insecta</taxon>
        <taxon>Pterygota</taxon>
        <taxon>Neoptera</taxon>
        <taxon>Endopterygota</taxon>
        <taxon>Diptera</taxon>
        <taxon>Nematocera</taxon>
        <taxon>Culicoidea</taxon>
        <taxon>Culicidae</taxon>
        <taxon>Culicinae</taxon>
        <taxon>Culicini</taxon>
        <taxon>Culex</taxon>
        <taxon>Culex</taxon>
    </lineage>
</organism>
<gene>
    <name evidence="2" type="ORF">pipiens_014382</name>
</gene>